<reference evidence="2" key="1">
    <citation type="submission" date="2020-05" db="EMBL/GenBank/DDBJ databases">
        <title>Mycena genomes resolve the evolution of fungal bioluminescence.</title>
        <authorList>
            <person name="Tsai I.J."/>
        </authorList>
    </citation>
    <scope>NUCLEOTIDE SEQUENCE</scope>
    <source>
        <strain evidence="2">CCC161011</strain>
    </source>
</reference>
<dbReference type="Proteomes" id="UP000620124">
    <property type="component" value="Unassembled WGS sequence"/>
</dbReference>
<dbReference type="OrthoDB" id="2310204at2759"/>
<evidence type="ECO:0000256" key="1">
    <source>
        <dbReference type="SAM" id="MobiDB-lite"/>
    </source>
</evidence>
<organism evidence="2 3">
    <name type="scientific">Mycena venus</name>
    <dbReference type="NCBI Taxonomy" id="2733690"/>
    <lineage>
        <taxon>Eukaryota</taxon>
        <taxon>Fungi</taxon>
        <taxon>Dikarya</taxon>
        <taxon>Basidiomycota</taxon>
        <taxon>Agaricomycotina</taxon>
        <taxon>Agaricomycetes</taxon>
        <taxon>Agaricomycetidae</taxon>
        <taxon>Agaricales</taxon>
        <taxon>Marasmiineae</taxon>
        <taxon>Mycenaceae</taxon>
        <taxon>Mycena</taxon>
    </lineage>
</organism>
<feature type="region of interest" description="Disordered" evidence="1">
    <location>
        <begin position="35"/>
        <end position="63"/>
    </location>
</feature>
<keyword evidence="3" id="KW-1185">Reference proteome</keyword>
<proteinExistence type="predicted"/>
<evidence type="ECO:0000313" key="3">
    <source>
        <dbReference type="Proteomes" id="UP000620124"/>
    </source>
</evidence>
<protein>
    <submittedName>
        <fullName evidence="2">Uncharacterized protein</fullName>
    </submittedName>
</protein>
<accession>A0A8H7DAM5</accession>
<comment type="caution">
    <text evidence="2">The sequence shown here is derived from an EMBL/GenBank/DDBJ whole genome shotgun (WGS) entry which is preliminary data.</text>
</comment>
<gene>
    <name evidence="2" type="ORF">MVEN_00346500</name>
</gene>
<feature type="compositionally biased region" description="Polar residues" evidence="1">
    <location>
        <begin position="51"/>
        <end position="63"/>
    </location>
</feature>
<dbReference type="EMBL" id="JACAZI010000003">
    <property type="protein sequence ID" value="KAF7364766.1"/>
    <property type="molecule type" value="Genomic_DNA"/>
</dbReference>
<evidence type="ECO:0000313" key="2">
    <source>
        <dbReference type="EMBL" id="KAF7364766.1"/>
    </source>
</evidence>
<dbReference type="AlphaFoldDB" id="A0A8H7DAM5"/>
<sequence>MLIHAPGTRQRGPRWLSHFLGVEFVNECLEQDEGASQRADLGDGNGYPSCDGTTPTPRRNGKSASSGAYFLATLYEMPIAQGHNIVVNGYNLGRDWLIGNITKSPIDTASLMNTSMFTGTTSYGGYTYSSAISYVSGLLANSSDGVNHADTVGVNGRMRRSLALRPMSSLHVSPALLIPIPTLLLLLLGALCLQDGLRAGTDPTTHTHARYEDEGSQPLFFLLHALPITIHTMIPIPEGIDRAAERGEDWDVVLHFCLTYSYS</sequence>
<name>A0A8H7DAM5_9AGAR</name>